<feature type="transmembrane region" description="Helical" evidence="7">
    <location>
        <begin position="246"/>
        <end position="265"/>
    </location>
</feature>
<dbReference type="PANTHER" id="PTHR23517">
    <property type="entry name" value="RESISTANCE PROTEIN MDTM, PUTATIVE-RELATED-RELATED"/>
    <property type="match status" value="1"/>
</dbReference>
<accession>A0A9X3N515</accession>
<feature type="transmembrane region" description="Helical" evidence="7">
    <location>
        <begin position="96"/>
        <end position="116"/>
    </location>
</feature>
<feature type="transmembrane region" description="Helical" evidence="7">
    <location>
        <begin position="209"/>
        <end position="234"/>
    </location>
</feature>
<keyword evidence="6 7" id="KW-0472">Membrane</keyword>
<evidence type="ECO:0000256" key="5">
    <source>
        <dbReference type="ARBA" id="ARBA00022989"/>
    </source>
</evidence>
<feature type="transmembrane region" description="Helical" evidence="7">
    <location>
        <begin position="40"/>
        <end position="63"/>
    </location>
</feature>
<feature type="transmembrane region" description="Helical" evidence="7">
    <location>
        <begin position="70"/>
        <end position="90"/>
    </location>
</feature>
<dbReference type="PANTHER" id="PTHR23517:SF2">
    <property type="entry name" value="MULTIDRUG RESISTANCE PROTEIN MDTH"/>
    <property type="match status" value="1"/>
</dbReference>
<keyword evidence="2" id="KW-0813">Transport</keyword>
<name>A0A9X3N515_9ACTN</name>
<proteinExistence type="predicted"/>
<dbReference type="Gene3D" id="1.20.1250.20">
    <property type="entry name" value="MFS general substrate transporter like domains"/>
    <property type="match status" value="1"/>
</dbReference>
<keyword evidence="9" id="KW-1185">Reference proteome</keyword>
<evidence type="ECO:0000256" key="3">
    <source>
        <dbReference type="ARBA" id="ARBA00022475"/>
    </source>
</evidence>
<feature type="transmembrane region" description="Helical" evidence="7">
    <location>
        <begin position="12"/>
        <end position="34"/>
    </location>
</feature>
<keyword evidence="3" id="KW-1003">Cell membrane</keyword>
<dbReference type="InterPro" id="IPR050171">
    <property type="entry name" value="MFS_Transporters"/>
</dbReference>
<dbReference type="GO" id="GO:0022857">
    <property type="term" value="F:transmembrane transporter activity"/>
    <property type="evidence" value="ECO:0007669"/>
    <property type="project" value="InterPro"/>
</dbReference>
<evidence type="ECO:0000256" key="2">
    <source>
        <dbReference type="ARBA" id="ARBA00022448"/>
    </source>
</evidence>
<dbReference type="GO" id="GO:0005886">
    <property type="term" value="C:plasma membrane"/>
    <property type="evidence" value="ECO:0007669"/>
    <property type="project" value="UniProtKB-SubCell"/>
</dbReference>
<dbReference type="InterPro" id="IPR011701">
    <property type="entry name" value="MFS"/>
</dbReference>
<evidence type="ECO:0000256" key="4">
    <source>
        <dbReference type="ARBA" id="ARBA00022692"/>
    </source>
</evidence>
<dbReference type="SUPFAM" id="SSF103473">
    <property type="entry name" value="MFS general substrate transporter"/>
    <property type="match status" value="1"/>
</dbReference>
<feature type="transmembrane region" description="Helical" evidence="7">
    <location>
        <begin position="164"/>
        <end position="188"/>
    </location>
</feature>
<evidence type="ECO:0000256" key="6">
    <source>
        <dbReference type="ARBA" id="ARBA00023136"/>
    </source>
</evidence>
<dbReference type="AlphaFoldDB" id="A0A9X3N515"/>
<comment type="subcellular location">
    <subcellularLocation>
        <location evidence="1">Cell membrane</location>
        <topology evidence="1">Multi-pass membrane protein</topology>
    </subcellularLocation>
</comment>
<dbReference type="InterPro" id="IPR036259">
    <property type="entry name" value="MFS_trans_sf"/>
</dbReference>
<feature type="transmembrane region" description="Helical" evidence="7">
    <location>
        <begin position="341"/>
        <end position="363"/>
    </location>
</feature>
<gene>
    <name evidence="8" type="ORF">OJ997_05675</name>
</gene>
<sequence length="410" mass="41545">MQSNQRTILRRVYFAQGLGSTIEGVGLSAAVLYFSVHVGLAPAAIGVVLTVATLLALALVVPIGILADVIGLKVAAVALSTLVVAAFATYAVAHGLWLYAVGACLFMVSQAGLGAIRQAIVADNVDAHARVRGRAVMQTLINAGMGLGTVLGTIAAVAGGDTLFVVAFAFAAGLALICTAILARLPIAARTKGAPRQRPGLIALRDRRFVGICGLASIVLLTMPIVAVLLPLWITDRLDAPDWMAPVTLGLNALLVICTQTRWTARVSSDTRAAGSLALGATTLLAGCALIGAAALTTGAVTATLLAGTTLLTVGEITAGAGMWHLAFTRIPTTAPGQYQAVYGMSSSVARVLGPLAALPLILAAGATGWIVLGLVIAGATTSLCVLALRDARSADVAAGARRVVQPRAA</sequence>
<reference evidence="8" key="1">
    <citation type="submission" date="2022-10" db="EMBL/GenBank/DDBJ databases">
        <title>The WGS of Solirubrobacter phytolaccae KCTC 29190.</title>
        <authorList>
            <person name="Jiang Z."/>
        </authorList>
    </citation>
    <scope>NUCLEOTIDE SEQUENCE</scope>
    <source>
        <strain evidence="8">KCTC 29190</strain>
    </source>
</reference>
<keyword evidence="5 7" id="KW-1133">Transmembrane helix</keyword>
<comment type="caution">
    <text evidence="8">The sequence shown here is derived from an EMBL/GenBank/DDBJ whole genome shotgun (WGS) entry which is preliminary data.</text>
</comment>
<dbReference type="Proteomes" id="UP001147653">
    <property type="component" value="Unassembled WGS sequence"/>
</dbReference>
<dbReference type="Pfam" id="PF07690">
    <property type="entry name" value="MFS_1"/>
    <property type="match status" value="1"/>
</dbReference>
<keyword evidence="4 7" id="KW-0812">Transmembrane</keyword>
<organism evidence="8 9">
    <name type="scientific">Solirubrobacter phytolaccae</name>
    <dbReference type="NCBI Taxonomy" id="1404360"/>
    <lineage>
        <taxon>Bacteria</taxon>
        <taxon>Bacillati</taxon>
        <taxon>Actinomycetota</taxon>
        <taxon>Thermoleophilia</taxon>
        <taxon>Solirubrobacterales</taxon>
        <taxon>Solirubrobacteraceae</taxon>
        <taxon>Solirubrobacter</taxon>
    </lineage>
</organism>
<dbReference type="EMBL" id="JAPDDP010000007">
    <property type="protein sequence ID" value="MDA0179774.1"/>
    <property type="molecule type" value="Genomic_DNA"/>
</dbReference>
<evidence type="ECO:0000313" key="9">
    <source>
        <dbReference type="Proteomes" id="UP001147653"/>
    </source>
</evidence>
<dbReference type="RefSeq" id="WP_270024080.1">
    <property type="nucleotide sequence ID" value="NZ_JAPDDP010000007.1"/>
</dbReference>
<feature type="transmembrane region" description="Helical" evidence="7">
    <location>
        <begin position="303"/>
        <end position="329"/>
    </location>
</feature>
<feature type="transmembrane region" description="Helical" evidence="7">
    <location>
        <begin position="277"/>
        <end position="297"/>
    </location>
</feature>
<feature type="transmembrane region" description="Helical" evidence="7">
    <location>
        <begin position="136"/>
        <end position="158"/>
    </location>
</feature>
<feature type="transmembrane region" description="Helical" evidence="7">
    <location>
        <begin position="369"/>
        <end position="389"/>
    </location>
</feature>
<evidence type="ECO:0000313" key="8">
    <source>
        <dbReference type="EMBL" id="MDA0179774.1"/>
    </source>
</evidence>
<evidence type="ECO:0000256" key="1">
    <source>
        <dbReference type="ARBA" id="ARBA00004651"/>
    </source>
</evidence>
<protein>
    <submittedName>
        <fullName evidence="8">MFS transporter</fullName>
    </submittedName>
</protein>
<evidence type="ECO:0000256" key="7">
    <source>
        <dbReference type="SAM" id="Phobius"/>
    </source>
</evidence>